<dbReference type="KEGG" id="aey:CDG81_05560"/>
<protein>
    <recommendedName>
        <fullName evidence="10">IclR family transcriptional regulator</fullName>
    </recommendedName>
</protein>
<feature type="domain" description="IclR-ED" evidence="5">
    <location>
        <begin position="93"/>
        <end position="271"/>
    </location>
</feature>
<dbReference type="SUPFAM" id="SSF46785">
    <property type="entry name" value="Winged helix' DNA-binding domain"/>
    <property type="match status" value="1"/>
</dbReference>
<accession>A0A099D1B7</accession>
<keyword evidence="3" id="KW-0804">Transcription</keyword>
<evidence type="ECO:0000259" key="4">
    <source>
        <dbReference type="PROSITE" id="PS51077"/>
    </source>
</evidence>
<dbReference type="GO" id="GO:0003677">
    <property type="term" value="F:DNA binding"/>
    <property type="evidence" value="ECO:0007669"/>
    <property type="project" value="UniProtKB-KW"/>
</dbReference>
<dbReference type="PANTHER" id="PTHR30136">
    <property type="entry name" value="HELIX-TURN-HELIX TRANSCRIPTIONAL REGULATOR, ICLR FAMILY"/>
    <property type="match status" value="1"/>
</dbReference>
<dbReference type="Gene3D" id="1.10.10.10">
    <property type="entry name" value="Winged helix-like DNA-binding domain superfamily/Winged helix DNA-binding domain"/>
    <property type="match status" value="1"/>
</dbReference>
<sequence length="271" mass="29575">MGQYTLPKAGFAMSRSVESTRVEDIPATNAHDGSLCRALRLMRELSLRPAGVGVSELSRRLDIPKPSVYRMLRTMRRLRFVREVEHVYFPGEELRSLARALTARADSRVLREVLTPVMVDLHREAGLPVKLTVLRGHDVVVLQAVHGVRAGERPEVGRRMPAHSGAGGRVLLAFAAGEGHQVEHAVSGGHLDTAPPDRFDEIRRSGVSVERPRPGWTELAAPVFDHLRRPVAALVVSGPTRAVNVSDATMALRRAAFEAARLLPAGSELPG</sequence>
<dbReference type="Proteomes" id="UP000215043">
    <property type="component" value="Chromosome"/>
</dbReference>
<evidence type="ECO:0000259" key="5">
    <source>
        <dbReference type="PROSITE" id="PS51078"/>
    </source>
</evidence>
<keyword evidence="1" id="KW-0805">Transcription regulation</keyword>
<reference evidence="7 8" key="1">
    <citation type="journal article" date="2014" name="PLoS ONE">
        <title>Identification and Characterization of a New Erythromycin Biosynthetic Gene Cluster in Actinopolyspora erythraea YIM90600, a Novel Erythronolide-Producing Halophilic Actinomycete Isolated from Salt Field.</title>
        <authorList>
            <person name="Chen D."/>
            <person name="Feng J."/>
            <person name="Huang L."/>
            <person name="Zhang Q."/>
            <person name="Wu J."/>
            <person name="Zhu X."/>
            <person name="Duan Y."/>
            <person name="Xu Z."/>
        </authorList>
    </citation>
    <scope>NUCLEOTIDE SEQUENCE [LARGE SCALE GENOMIC DNA]</scope>
    <source>
        <strain evidence="7 8">YIM90600</strain>
    </source>
</reference>
<dbReference type="InterPro" id="IPR014757">
    <property type="entry name" value="Tscrpt_reg_IclR_C"/>
</dbReference>
<reference evidence="6 9" key="2">
    <citation type="submission" date="2017-08" db="EMBL/GenBank/DDBJ databases">
        <title>The complete genome sequence of moderately halophilic actinomycete Actinopolyspora erythraea YIM 90600, the producer of novel erythromycin, novel actinopolysporins A-C and tubercidin.</title>
        <authorList>
            <person name="Yin M."/>
            <person name="Tang S."/>
        </authorList>
    </citation>
    <scope>NUCLEOTIDE SEQUENCE [LARGE SCALE GENOMIC DNA]</scope>
    <source>
        <strain evidence="6 9">YIM 90600</strain>
    </source>
</reference>
<evidence type="ECO:0000256" key="1">
    <source>
        <dbReference type="ARBA" id="ARBA00023015"/>
    </source>
</evidence>
<name>A0A099D1B7_9ACTN</name>
<dbReference type="SUPFAM" id="SSF55781">
    <property type="entry name" value="GAF domain-like"/>
    <property type="match status" value="1"/>
</dbReference>
<evidence type="ECO:0000256" key="3">
    <source>
        <dbReference type="ARBA" id="ARBA00023163"/>
    </source>
</evidence>
<dbReference type="GO" id="GO:0003700">
    <property type="term" value="F:DNA-binding transcription factor activity"/>
    <property type="evidence" value="ECO:0007669"/>
    <property type="project" value="TreeGrafter"/>
</dbReference>
<dbReference type="InterPro" id="IPR036388">
    <property type="entry name" value="WH-like_DNA-bd_sf"/>
</dbReference>
<dbReference type="PROSITE" id="PS51077">
    <property type="entry name" value="HTH_ICLR"/>
    <property type="match status" value="1"/>
</dbReference>
<dbReference type="GO" id="GO:0045892">
    <property type="term" value="P:negative regulation of DNA-templated transcription"/>
    <property type="evidence" value="ECO:0007669"/>
    <property type="project" value="TreeGrafter"/>
</dbReference>
<dbReference type="EMBL" id="JPMV01000038">
    <property type="protein sequence ID" value="KGI79854.1"/>
    <property type="molecule type" value="Genomic_DNA"/>
</dbReference>
<dbReference type="Pfam" id="PF01614">
    <property type="entry name" value="IclR_C"/>
    <property type="match status" value="1"/>
</dbReference>
<feature type="domain" description="HTH iclR-type" evidence="4">
    <location>
        <begin position="32"/>
        <end position="92"/>
    </location>
</feature>
<dbReference type="Proteomes" id="UP000029737">
    <property type="component" value="Unassembled WGS sequence"/>
</dbReference>
<dbReference type="InterPro" id="IPR050707">
    <property type="entry name" value="HTH_MetabolicPath_Reg"/>
</dbReference>
<keyword evidence="2" id="KW-0238">DNA-binding</keyword>
<evidence type="ECO:0008006" key="10">
    <source>
        <dbReference type="Google" id="ProtNLM"/>
    </source>
</evidence>
<gene>
    <name evidence="6" type="ORF">CDG81_05560</name>
    <name evidence="7" type="ORF">IL38_20555</name>
</gene>
<dbReference type="HOGENOM" id="CLU_1025386_0_0_11"/>
<proteinExistence type="predicted"/>
<evidence type="ECO:0000313" key="9">
    <source>
        <dbReference type="Proteomes" id="UP000215043"/>
    </source>
</evidence>
<dbReference type="InterPro" id="IPR036390">
    <property type="entry name" value="WH_DNA-bd_sf"/>
</dbReference>
<dbReference type="OrthoDB" id="8479143at2"/>
<evidence type="ECO:0000256" key="2">
    <source>
        <dbReference type="ARBA" id="ARBA00023125"/>
    </source>
</evidence>
<dbReference type="InterPro" id="IPR029016">
    <property type="entry name" value="GAF-like_dom_sf"/>
</dbReference>
<evidence type="ECO:0000313" key="8">
    <source>
        <dbReference type="Proteomes" id="UP000029737"/>
    </source>
</evidence>
<dbReference type="Gene3D" id="3.30.450.40">
    <property type="match status" value="1"/>
</dbReference>
<dbReference type="AlphaFoldDB" id="A0A099D1B7"/>
<organism evidence="6 9">
    <name type="scientific">Actinopolyspora erythraea</name>
    <dbReference type="NCBI Taxonomy" id="414996"/>
    <lineage>
        <taxon>Bacteria</taxon>
        <taxon>Bacillati</taxon>
        <taxon>Actinomycetota</taxon>
        <taxon>Actinomycetes</taxon>
        <taxon>Actinopolysporales</taxon>
        <taxon>Actinopolysporaceae</taxon>
        <taxon>Actinopolyspora</taxon>
    </lineage>
</organism>
<evidence type="ECO:0000313" key="7">
    <source>
        <dbReference type="EMBL" id="KGI79854.1"/>
    </source>
</evidence>
<dbReference type="PROSITE" id="PS51078">
    <property type="entry name" value="ICLR_ED"/>
    <property type="match status" value="1"/>
</dbReference>
<evidence type="ECO:0000313" key="6">
    <source>
        <dbReference type="EMBL" id="ASU77867.1"/>
    </source>
</evidence>
<dbReference type="eggNOG" id="COG1414">
    <property type="taxonomic scope" value="Bacteria"/>
</dbReference>
<keyword evidence="8" id="KW-1185">Reference proteome</keyword>
<dbReference type="Pfam" id="PF09339">
    <property type="entry name" value="HTH_IclR"/>
    <property type="match status" value="1"/>
</dbReference>
<dbReference type="EMBL" id="CP022752">
    <property type="protein sequence ID" value="ASU77867.1"/>
    <property type="molecule type" value="Genomic_DNA"/>
</dbReference>
<dbReference type="SMART" id="SM00346">
    <property type="entry name" value="HTH_ICLR"/>
    <property type="match status" value="1"/>
</dbReference>
<dbReference type="PANTHER" id="PTHR30136:SF24">
    <property type="entry name" value="HTH-TYPE TRANSCRIPTIONAL REPRESSOR ALLR"/>
    <property type="match status" value="1"/>
</dbReference>
<dbReference type="InterPro" id="IPR005471">
    <property type="entry name" value="Tscrpt_reg_IclR_N"/>
</dbReference>